<gene>
    <name evidence="7" type="ORF">MG293_005397</name>
</gene>
<dbReference type="SUPFAM" id="SSF46785">
    <property type="entry name" value="Winged helix' DNA-binding domain"/>
    <property type="match status" value="1"/>
</dbReference>
<organism evidence="7 8">
    <name type="scientific">Ovis ammon polii</name>
    <dbReference type="NCBI Taxonomy" id="230172"/>
    <lineage>
        <taxon>Eukaryota</taxon>
        <taxon>Metazoa</taxon>
        <taxon>Chordata</taxon>
        <taxon>Craniata</taxon>
        <taxon>Vertebrata</taxon>
        <taxon>Euteleostomi</taxon>
        <taxon>Mammalia</taxon>
        <taxon>Eutheria</taxon>
        <taxon>Laurasiatheria</taxon>
        <taxon>Artiodactyla</taxon>
        <taxon>Ruminantia</taxon>
        <taxon>Pecora</taxon>
        <taxon>Bovidae</taxon>
        <taxon>Caprinae</taxon>
        <taxon>Ovis</taxon>
    </lineage>
</organism>
<evidence type="ECO:0000256" key="4">
    <source>
        <dbReference type="ARBA" id="ARBA00023242"/>
    </source>
</evidence>
<evidence type="ECO:0000256" key="3">
    <source>
        <dbReference type="ARBA" id="ARBA00023125"/>
    </source>
</evidence>
<dbReference type="InterPro" id="IPR036388">
    <property type="entry name" value="WH-like_DNA-bd_sf"/>
</dbReference>
<dbReference type="Proteomes" id="UP001214576">
    <property type="component" value="Unassembled WGS sequence"/>
</dbReference>
<evidence type="ECO:0000313" key="8">
    <source>
        <dbReference type="Proteomes" id="UP001214576"/>
    </source>
</evidence>
<keyword evidence="3" id="KW-0238">DNA-binding</keyword>
<keyword evidence="4" id="KW-0539">Nucleus</keyword>
<evidence type="ECO:0000313" key="7">
    <source>
        <dbReference type="EMBL" id="KAI4545131.1"/>
    </source>
</evidence>
<protein>
    <recommendedName>
        <fullName evidence="6">HSF-type DNA-binding domain-containing protein</fullName>
    </recommendedName>
</protein>
<evidence type="ECO:0000259" key="6">
    <source>
        <dbReference type="Pfam" id="PF00447"/>
    </source>
</evidence>
<dbReference type="GO" id="GO:0003700">
    <property type="term" value="F:DNA-binding transcription factor activity"/>
    <property type="evidence" value="ECO:0007669"/>
    <property type="project" value="InterPro"/>
</dbReference>
<dbReference type="GO" id="GO:0043565">
    <property type="term" value="F:sequence-specific DNA binding"/>
    <property type="evidence" value="ECO:0007669"/>
    <property type="project" value="InterPro"/>
</dbReference>
<dbReference type="GO" id="GO:0005634">
    <property type="term" value="C:nucleus"/>
    <property type="evidence" value="ECO:0007669"/>
    <property type="project" value="UniProtKB-SubCell"/>
</dbReference>
<reference evidence="7" key="1">
    <citation type="submission" date="2022-03" db="EMBL/GenBank/DDBJ databases">
        <title>Genomic analyses of argali, domestic sheep and their hybrids provide insights into chromosomal evolution, heterosis and genetic basis of agronomic traits.</title>
        <authorList>
            <person name="Li M."/>
        </authorList>
    </citation>
    <scope>NUCLEOTIDE SEQUENCE</scope>
    <source>
        <strain evidence="7">CAU-MHL-2022a</strain>
        <tissue evidence="7">Skin</tissue>
    </source>
</reference>
<feature type="domain" description="HSF-type DNA-binding" evidence="6">
    <location>
        <begin position="199"/>
        <end position="258"/>
    </location>
</feature>
<evidence type="ECO:0000256" key="5">
    <source>
        <dbReference type="SAM" id="MobiDB-lite"/>
    </source>
</evidence>
<name>A0AAD4UH43_OVIAM</name>
<dbReference type="AlphaFoldDB" id="A0AAD4UH43"/>
<feature type="region of interest" description="Disordered" evidence="5">
    <location>
        <begin position="1"/>
        <end position="65"/>
    </location>
</feature>
<evidence type="ECO:0000256" key="2">
    <source>
        <dbReference type="ARBA" id="ARBA00006403"/>
    </source>
</evidence>
<dbReference type="Pfam" id="PF00447">
    <property type="entry name" value="HSF_DNA-bind"/>
    <property type="match status" value="1"/>
</dbReference>
<accession>A0AAD4UH43</accession>
<sequence length="258" mass="28374">MPGRTLTQVPEAPDSNEDSERNQAGAESGVPGIQAAKRVNSPRDMEAASPWRSHQTCPGLAGRGRGEQMPLQMSCHPGLHEDICAVGPRLGPQPQGALQDVYVTALITVYASNVSTQETSARTVQIPGLAFLSLLHKMLHDASEDLKSVLHTADEELSRSTDRTTEIGSGLSVVVLAQLMPTGHHSFRLLLEESTFQALRKLWTIVNSHRFVSIWWAEDSTCVGVSEEHFENILERVGSDKVFETDHKKSLFHQLSLY</sequence>
<dbReference type="EMBL" id="JAKZEL010000003">
    <property type="protein sequence ID" value="KAI4545131.1"/>
    <property type="molecule type" value="Genomic_DNA"/>
</dbReference>
<evidence type="ECO:0000256" key="1">
    <source>
        <dbReference type="ARBA" id="ARBA00004123"/>
    </source>
</evidence>
<proteinExistence type="inferred from homology"/>
<keyword evidence="8" id="KW-1185">Reference proteome</keyword>
<comment type="similarity">
    <text evidence="2">Belongs to the HSF family.</text>
</comment>
<dbReference type="InterPro" id="IPR036390">
    <property type="entry name" value="WH_DNA-bd_sf"/>
</dbReference>
<comment type="caution">
    <text evidence="7">The sequence shown here is derived from an EMBL/GenBank/DDBJ whole genome shotgun (WGS) entry which is preliminary data.</text>
</comment>
<dbReference type="Gene3D" id="1.10.10.10">
    <property type="entry name" value="Winged helix-like DNA-binding domain superfamily/Winged helix DNA-binding domain"/>
    <property type="match status" value="1"/>
</dbReference>
<dbReference type="InterPro" id="IPR000232">
    <property type="entry name" value="HSF_DNA-bd"/>
</dbReference>
<comment type="subcellular location">
    <subcellularLocation>
        <location evidence="1">Nucleus</location>
    </subcellularLocation>
</comment>